<dbReference type="Pfam" id="PF00689">
    <property type="entry name" value="Cation_ATPase_C"/>
    <property type="match status" value="1"/>
</dbReference>
<evidence type="ECO:0000259" key="18">
    <source>
        <dbReference type="SMART" id="SM00831"/>
    </source>
</evidence>
<feature type="transmembrane region" description="Helical" evidence="17">
    <location>
        <begin position="82"/>
        <end position="100"/>
    </location>
</feature>
<keyword evidence="4" id="KW-0813">Transport</keyword>
<dbReference type="Gene3D" id="1.20.1110.10">
    <property type="entry name" value="Calcium-transporting ATPase, transmembrane domain"/>
    <property type="match status" value="1"/>
</dbReference>
<dbReference type="RefSeq" id="XP_022948648.1">
    <property type="nucleotide sequence ID" value="XM_023092880.1"/>
</dbReference>
<dbReference type="PRINTS" id="PR00119">
    <property type="entry name" value="CATATPASE"/>
</dbReference>
<keyword evidence="10" id="KW-0067">ATP-binding</keyword>
<feature type="transmembrane region" description="Helical" evidence="17">
    <location>
        <begin position="861"/>
        <end position="888"/>
    </location>
</feature>
<dbReference type="SUPFAM" id="SSF81660">
    <property type="entry name" value="Metal cation-transporting ATPase, ATP-binding domain N"/>
    <property type="match status" value="1"/>
</dbReference>
<reference evidence="20" key="1">
    <citation type="submission" date="2025-08" db="UniProtKB">
        <authorList>
            <consortium name="RefSeq"/>
        </authorList>
    </citation>
    <scope>IDENTIFICATION</scope>
    <source>
        <tissue evidence="20">Young leaves</tissue>
    </source>
</reference>
<dbReference type="FunFam" id="1.20.1110.10:FF:000077">
    <property type="entry name" value="ECA1 (ER-TYPE CA2+-ATPASE 1)"/>
    <property type="match status" value="1"/>
</dbReference>
<evidence type="ECO:0000256" key="17">
    <source>
        <dbReference type="SAM" id="Phobius"/>
    </source>
</evidence>
<proteinExistence type="inferred from homology"/>
<dbReference type="FunFam" id="2.70.150.10:FF:000014">
    <property type="entry name" value="Calcium-transporting ATPase, putative"/>
    <property type="match status" value="1"/>
</dbReference>
<dbReference type="InterPro" id="IPR023299">
    <property type="entry name" value="ATPase_P-typ_cyto_dom_N"/>
</dbReference>
<evidence type="ECO:0000256" key="16">
    <source>
        <dbReference type="ARBA" id="ARBA00048694"/>
    </source>
</evidence>
<dbReference type="Pfam" id="PF00122">
    <property type="entry name" value="E1-E2_ATPase"/>
    <property type="match status" value="1"/>
</dbReference>
<evidence type="ECO:0000256" key="5">
    <source>
        <dbReference type="ARBA" id="ARBA00022568"/>
    </source>
</evidence>
<dbReference type="SFLD" id="SFLDF00027">
    <property type="entry name" value="p-type_atpase"/>
    <property type="match status" value="1"/>
</dbReference>
<feature type="domain" description="Cation-transporting P-type ATPase N-terminal" evidence="18">
    <location>
        <begin position="25"/>
        <end position="99"/>
    </location>
</feature>
<dbReference type="InterPro" id="IPR023214">
    <property type="entry name" value="HAD_sf"/>
</dbReference>
<name>A0A6J1G9W1_CUCMO</name>
<evidence type="ECO:0000256" key="6">
    <source>
        <dbReference type="ARBA" id="ARBA00022692"/>
    </source>
</evidence>
<evidence type="ECO:0000256" key="8">
    <source>
        <dbReference type="ARBA" id="ARBA00022741"/>
    </source>
</evidence>
<evidence type="ECO:0000256" key="14">
    <source>
        <dbReference type="ARBA" id="ARBA00023065"/>
    </source>
</evidence>
<dbReference type="KEGG" id="cmos:111452264"/>
<dbReference type="Pfam" id="PF08282">
    <property type="entry name" value="Hydrolase_3"/>
    <property type="match status" value="1"/>
</dbReference>
<dbReference type="GO" id="GO:0005388">
    <property type="term" value="F:P-type calcium transporter activity"/>
    <property type="evidence" value="ECO:0007669"/>
    <property type="project" value="UniProtKB-EC"/>
</dbReference>
<dbReference type="InterPro" id="IPR036412">
    <property type="entry name" value="HAD-like_sf"/>
</dbReference>
<dbReference type="Gene3D" id="2.70.150.10">
    <property type="entry name" value="Calcium-transporting ATPase, cytoplasmic transduction domain A"/>
    <property type="match status" value="1"/>
</dbReference>
<dbReference type="FunFam" id="1.20.1110.10:FF:000065">
    <property type="entry name" value="Sarcoplasmic/endoplasmic reticulum calcium ATPase 1"/>
    <property type="match status" value="1"/>
</dbReference>
<evidence type="ECO:0000256" key="4">
    <source>
        <dbReference type="ARBA" id="ARBA00022448"/>
    </source>
</evidence>
<feature type="transmembrane region" description="Helical" evidence="17">
    <location>
        <begin position="112"/>
        <end position="132"/>
    </location>
</feature>
<evidence type="ECO:0000256" key="2">
    <source>
        <dbReference type="ARBA" id="ARBA00005675"/>
    </source>
</evidence>
<evidence type="ECO:0000256" key="12">
    <source>
        <dbReference type="ARBA" id="ARBA00022967"/>
    </source>
</evidence>
<dbReference type="GO" id="GO:0005524">
    <property type="term" value="F:ATP binding"/>
    <property type="evidence" value="ECO:0007669"/>
    <property type="project" value="UniProtKB-KW"/>
</dbReference>
<evidence type="ECO:0000256" key="10">
    <source>
        <dbReference type="ARBA" id="ARBA00022840"/>
    </source>
</evidence>
<evidence type="ECO:0000256" key="11">
    <source>
        <dbReference type="ARBA" id="ARBA00022842"/>
    </source>
</evidence>
<dbReference type="Proteomes" id="UP000504609">
    <property type="component" value="Unplaced"/>
</dbReference>
<feature type="transmembrane region" description="Helical" evidence="17">
    <location>
        <begin position="792"/>
        <end position="815"/>
    </location>
</feature>
<dbReference type="NCBIfam" id="TIGR01494">
    <property type="entry name" value="ATPase_P-type"/>
    <property type="match status" value="3"/>
</dbReference>
<dbReference type="GO" id="GO:0016020">
    <property type="term" value="C:membrane"/>
    <property type="evidence" value="ECO:0007669"/>
    <property type="project" value="UniProtKB-SubCell"/>
</dbReference>
<dbReference type="GeneID" id="111452264"/>
<dbReference type="InterPro" id="IPR018303">
    <property type="entry name" value="ATPase_P-typ_P_site"/>
</dbReference>
<dbReference type="InterPro" id="IPR044492">
    <property type="entry name" value="P_typ_ATPase_HD_dom"/>
</dbReference>
<evidence type="ECO:0000256" key="13">
    <source>
        <dbReference type="ARBA" id="ARBA00022989"/>
    </source>
</evidence>
<dbReference type="InterPro" id="IPR008250">
    <property type="entry name" value="ATPase_P-typ_transduc_dom_A_sf"/>
</dbReference>
<feature type="transmembrane region" description="Helical" evidence="17">
    <location>
        <begin position="324"/>
        <end position="352"/>
    </location>
</feature>
<evidence type="ECO:0000256" key="1">
    <source>
        <dbReference type="ARBA" id="ARBA00004141"/>
    </source>
</evidence>
<dbReference type="InterPro" id="IPR023298">
    <property type="entry name" value="ATPase_P-typ_TM_dom_sf"/>
</dbReference>
<keyword evidence="11" id="KW-0460">Magnesium</keyword>
<dbReference type="AlphaFoldDB" id="A0A6J1G9W1"/>
<comment type="subcellular location">
    <subcellularLocation>
        <location evidence="1">Membrane</location>
        <topology evidence="1">Multi-pass membrane protein</topology>
    </subcellularLocation>
</comment>
<comment type="catalytic activity">
    <reaction evidence="16">
        <text>Ca(2+)(in) + ATP + H2O = Ca(2+)(out) + ADP + phosphate + H(+)</text>
        <dbReference type="Rhea" id="RHEA:18105"/>
        <dbReference type="ChEBI" id="CHEBI:15377"/>
        <dbReference type="ChEBI" id="CHEBI:15378"/>
        <dbReference type="ChEBI" id="CHEBI:29108"/>
        <dbReference type="ChEBI" id="CHEBI:30616"/>
        <dbReference type="ChEBI" id="CHEBI:43474"/>
        <dbReference type="ChEBI" id="CHEBI:456216"/>
        <dbReference type="EC" id="7.2.2.10"/>
    </reaction>
</comment>
<evidence type="ECO:0000256" key="3">
    <source>
        <dbReference type="ARBA" id="ARBA00012790"/>
    </source>
</evidence>
<keyword evidence="19" id="KW-1185">Reference proteome</keyword>
<protein>
    <recommendedName>
        <fullName evidence="3">P-type Ca(2+) transporter</fullName>
        <ecNumber evidence="3">7.2.2.10</ecNumber>
    </recommendedName>
</protein>
<dbReference type="PROSITE" id="PS00154">
    <property type="entry name" value="ATPASE_E1_E2"/>
    <property type="match status" value="1"/>
</dbReference>
<dbReference type="GO" id="GO:0046872">
    <property type="term" value="F:metal ion binding"/>
    <property type="evidence" value="ECO:0007669"/>
    <property type="project" value="UniProtKB-KW"/>
</dbReference>
<evidence type="ECO:0000256" key="15">
    <source>
        <dbReference type="ARBA" id="ARBA00023136"/>
    </source>
</evidence>
<sequence length="1065" mass="116304">MGGDGENYGKKEPFAANISNNETYPAWATDVGECLEKYQVNPDLGLSSEEVEKQRKIYGSNELEKHEGTSIFKLVLEQFNDTLVRILLAAAVVSFVLAWYDGEEGGEMEITAFVEPLVIFLILIVNAIVGIWQENNAEKALEALKEIQSEQASVIRNGKRVSIVSKDIVPGDIVELRVGDKVPADMRVLRLISSTFRVEQGSLTGESEAVSKTAKAVPEDTDIQGKKCMVFAGTTVVNGNCICLVTQTGMSTELGQVHSQIQEASQGEDDTPLKKKLNEFGELLTAIIGVICALVWLINVKYFLTWEYVDGWPANFKFSFEKCTYYFEIAVALAVAAIPEGLPAVITTCLALGTRKMAQKNALVRKLPSVETLGCTTVICSDKTGTLTTNQMAVAKIVALGSRVGTLRAFDVEGTTYDPSDGKIIGWLGGQLDANLQMLAKIAAVCNDAVVEKSGHHFVVNGMPTEAALKVLVEKMGLPEGYDSTSASIGDVLRCCDVWNKNEQRIATLEFDRDRKSMGVITNSSSGKKSLLVKGAVENLLERSSFIQLIDGSIVKLDSDSKTHLSSYLREMSSSALRCLGFAYKEDLPEFSTYNSGDEEHPAHRLLLDPSNYSKIESNLIFAGFVGLRDPPRKEVHQAIEDCKAAGIRVMVITGDNQNTAEAVCREIGVFGQREAISSRSLTGKEFMAMSREDQKSHLRQDRGLLFSRAEPRHKQEIVRLLKEDGEVVAMTGDGVNDAPALKLADIGIAMGIAGTEVAKEASDMVLADDNFSTIVAAVGEGRSIYDNMKAFIRYMISSNIGEVASIFLTAALGIPEGMIPVQLLWVNLVTDGPPATALGFNPPDTDIMKKPPRRSDDSLITAWILFRYLVIGLYVGIATVGVFIIWYTHASFMGIDLSGDGHSLVSYSQLANWDQCPSWEGFTVSPFMAGDQVFSFDSDPCDYFRSGKIKASTLSLSVLVAIEMFNSLNALSEDGSLLTMPPWVNPWLLLAMSVSFGLHFLILYVPFLAQIFGIVPLSLNEWLLVLAVAMPVILIDEILKFVGRLTSGLRTSRPSSRLLKQKSD</sequence>
<dbReference type="FunFam" id="3.40.50.1000:FF:000028">
    <property type="entry name" value="Calcium-transporting P-type ATPase, putative"/>
    <property type="match status" value="1"/>
</dbReference>
<dbReference type="InterPro" id="IPR059000">
    <property type="entry name" value="ATPase_P-type_domA"/>
</dbReference>
<dbReference type="SUPFAM" id="SSF56784">
    <property type="entry name" value="HAD-like"/>
    <property type="match status" value="1"/>
</dbReference>
<dbReference type="Gene3D" id="3.40.50.1000">
    <property type="entry name" value="HAD superfamily/HAD-like"/>
    <property type="match status" value="1"/>
</dbReference>
<keyword evidence="13 17" id="KW-1133">Transmembrane helix</keyword>
<dbReference type="FunFam" id="3.40.1110.10:FF:000021">
    <property type="entry name" value="calcium-transporting ATPase, endoplasmic reticulum-type"/>
    <property type="match status" value="1"/>
</dbReference>
<evidence type="ECO:0000256" key="9">
    <source>
        <dbReference type="ARBA" id="ARBA00022837"/>
    </source>
</evidence>
<keyword evidence="8" id="KW-0547">Nucleotide-binding</keyword>
<dbReference type="SUPFAM" id="SSF81653">
    <property type="entry name" value="Calcium ATPase, transduction domain A"/>
    <property type="match status" value="1"/>
</dbReference>
<dbReference type="Gene3D" id="3.40.1110.10">
    <property type="entry name" value="Calcium-transporting ATPase, cytoplasmic domain N"/>
    <property type="match status" value="1"/>
</dbReference>
<comment type="similarity">
    <text evidence="2">Belongs to the cation transport ATPase (P-type) (TC 3.A.3) family. Type IIA subfamily.</text>
</comment>
<evidence type="ECO:0000256" key="7">
    <source>
        <dbReference type="ARBA" id="ARBA00022723"/>
    </source>
</evidence>
<feature type="transmembrane region" description="Helical" evidence="17">
    <location>
        <begin position="283"/>
        <end position="304"/>
    </location>
</feature>
<keyword evidence="9" id="KW-0106">Calcium</keyword>
<keyword evidence="14" id="KW-0406">Ion transport</keyword>
<feature type="transmembrane region" description="Helical" evidence="17">
    <location>
        <begin position="1023"/>
        <end position="1044"/>
    </location>
</feature>
<dbReference type="InterPro" id="IPR006068">
    <property type="entry name" value="ATPase_P-typ_cation-transptr_C"/>
</dbReference>
<organism evidence="19 20">
    <name type="scientific">Cucurbita moschata</name>
    <name type="common">Winter crookneck squash</name>
    <name type="synonym">Cucurbita pepo var. moschata</name>
    <dbReference type="NCBI Taxonomy" id="3662"/>
    <lineage>
        <taxon>Eukaryota</taxon>
        <taxon>Viridiplantae</taxon>
        <taxon>Streptophyta</taxon>
        <taxon>Embryophyta</taxon>
        <taxon>Tracheophyta</taxon>
        <taxon>Spermatophyta</taxon>
        <taxon>Magnoliopsida</taxon>
        <taxon>eudicotyledons</taxon>
        <taxon>Gunneridae</taxon>
        <taxon>Pentapetalae</taxon>
        <taxon>rosids</taxon>
        <taxon>fabids</taxon>
        <taxon>Cucurbitales</taxon>
        <taxon>Cucurbitaceae</taxon>
        <taxon>Cucurbiteae</taxon>
        <taxon>Cucurbita</taxon>
    </lineage>
</organism>
<dbReference type="SFLD" id="SFLDG00002">
    <property type="entry name" value="C1.7:_P-type_atpase_like"/>
    <property type="match status" value="1"/>
</dbReference>
<dbReference type="SFLD" id="SFLDS00003">
    <property type="entry name" value="Haloacid_Dehalogenase"/>
    <property type="match status" value="1"/>
</dbReference>
<keyword evidence="15 17" id="KW-0472">Membrane</keyword>
<dbReference type="Pfam" id="PF00690">
    <property type="entry name" value="Cation_ATPase_N"/>
    <property type="match status" value="1"/>
</dbReference>
<dbReference type="InterPro" id="IPR001757">
    <property type="entry name" value="P_typ_ATPase"/>
</dbReference>
<dbReference type="Pfam" id="PF13246">
    <property type="entry name" value="Cation_ATPase"/>
    <property type="match status" value="1"/>
</dbReference>
<dbReference type="SMART" id="SM00831">
    <property type="entry name" value="Cation_ATPase_N"/>
    <property type="match status" value="1"/>
</dbReference>
<feature type="transmembrane region" description="Helical" evidence="17">
    <location>
        <begin position="988"/>
        <end position="1017"/>
    </location>
</feature>
<dbReference type="EC" id="7.2.2.10" evidence="3"/>
<dbReference type="SUPFAM" id="SSF81665">
    <property type="entry name" value="Calcium ATPase, transmembrane domain M"/>
    <property type="match status" value="1"/>
</dbReference>
<keyword evidence="6 17" id="KW-0812">Transmembrane</keyword>
<keyword evidence="12" id="KW-1278">Translocase</keyword>
<accession>A0A6J1G9W1</accession>
<evidence type="ECO:0000313" key="19">
    <source>
        <dbReference type="Proteomes" id="UP000504609"/>
    </source>
</evidence>
<gene>
    <name evidence="20" type="primary">LOC111452264</name>
</gene>
<evidence type="ECO:0000313" key="20">
    <source>
        <dbReference type="RefSeq" id="XP_022948648.1"/>
    </source>
</evidence>
<dbReference type="GO" id="GO:0016887">
    <property type="term" value="F:ATP hydrolysis activity"/>
    <property type="evidence" value="ECO:0007669"/>
    <property type="project" value="InterPro"/>
</dbReference>
<keyword evidence="5" id="KW-0109">Calcium transport</keyword>
<dbReference type="InterPro" id="IPR004014">
    <property type="entry name" value="ATPase_P-typ_cation-transptr_N"/>
</dbReference>
<dbReference type="PANTHER" id="PTHR42861">
    <property type="entry name" value="CALCIUM-TRANSPORTING ATPASE"/>
    <property type="match status" value="1"/>
</dbReference>
<keyword evidence="7" id="KW-0479">Metal-binding</keyword>
<dbReference type="SMR" id="A0A6J1G9W1"/>